<reference evidence="2" key="1">
    <citation type="journal article" date="2021" name="Nat. Commun.">
        <title>Genetic determinants of endophytism in the Arabidopsis root mycobiome.</title>
        <authorList>
            <person name="Mesny F."/>
            <person name="Miyauchi S."/>
            <person name="Thiergart T."/>
            <person name="Pickel B."/>
            <person name="Atanasova L."/>
            <person name="Karlsson M."/>
            <person name="Huettel B."/>
            <person name="Barry K.W."/>
            <person name="Haridas S."/>
            <person name="Chen C."/>
            <person name="Bauer D."/>
            <person name="Andreopoulos W."/>
            <person name="Pangilinan J."/>
            <person name="LaButti K."/>
            <person name="Riley R."/>
            <person name="Lipzen A."/>
            <person name="Clum A."/>
            <person name="Drula E."/>
            <person name="Henrissat B."/>
            <person name="Kohler A."/>
            <person name="Grigoriev I.V."/>
            <person name="Martin F.M."/>
            <person name="Hacquard S."/>
        </authorList>
    </citation>
    <scope>NUCLEOTIDE SEQUENCE</scope>
    <source>
        <strain evidence="2">MPI-CAGE-AT-0147</strain>
    </source>
</reference>
<feature type="signal peptide" evidence="1">
    <location>
        <begin position="1"/>
        <end position="17"/>
    </location>
</feature>
<keyword evidence="1" id="KW-0732">Signal</keyword>
<proteinExistence type="predicted"/>
<sequence>MQLFSLLVATLGPTVIAFEFTNPDVDSKINLSAPITISWEDFEGGNSSVFDLWWQGELADGGATFGYSLKENLTGASGEYSWDPTNVTEALLGSKNRLSTDDVFYFEALVHDKNDTATTEGMTGDSFAVEGYELMGSLGNLVRPATNILVAVAAVAGALLI</sequence>
<gene>
    <name evidence="2" type="ORF">EDB81DRAFT_900020</name>
</gene>
<evidence type="ECO:0000313" key="3">
    <source>
        <dbReference type="Proteomes" id="UP000738349"/>
    </source>
</evidence>
<comment type="caution">
    <text evidence="2">The sequence shown here is derived from an EMBL/GenBank/DDBJ whole genome shotgun (WGS) entry which is preliminary data.</text>
</comment>
<evidence type="ECO:0000256" key="1">
    <source>
        <dbReference type="SAM" id="SignalP"/>
    </source>
</evidence>
<dbReference type="OrthoDB" id="5217917at2759"/>
<name>A0A9P9J3E0_9HYPO</name>
<keyword evidence="3" id="KW-1185">Reference proteome</keyword>
<organism evidence="2 3">
    <name type="scientific">Dactylonectria macrodidyma</name>
    <dbReference type="NCBI Taxonomy" id="307937"/>
    <lineage>
        <taxon>Eukaryota</taxon>
        <taxon>Fungi</taxon>
        <taxon>Dikarya</taxon>
        <taxon>Ascomycota</taxon>
        <taxon>Pezizomycotina</taxon>
        <taxon>Sordariomycetes</taxon>
        <taxon>Hypocreomycetidae</taxon>
        <taxon>Hypocreales</taxon>
        <taxon>Nectriaceae</taxon>
        <taxon>Dactylonectria</taxon>
    </lineage>
</organism>
<feature type="chain" id="PRO_5040277493" evidence="1">
    <location>
        <begin position="18"/>
        <end position="161"/>
    </location>
</feature>
<dbReference type="EMBL" id="JAGMUV010000011">
    <property type="protein sequence ID" value="KAH7140615.1"/>
    <property type="molecule type" value="Genomic_DNA"/>
</dbReference>
<accession>A0A9P9J3E0</accession>
<dbReference type="Proteomes" id="UP000738349">
    <property type="component" value="Unassembled WGS sequence"/>
</dbReference>
<dbReference type="AlphaFoldDB" id="A0A9P9J3E0"/>
<protein>
    <submittedName>
        <fullName evidence="2">Uncharacterized protein</fullName>
    </submittedName>
</protein>
<evidence type="ECO:0000313" key="2">
    <source>
        <dbReference type="EMBL" id="KAH7140615.1"/>
    </source>
</evidence>